<reference evidence="5 6" key="1">
    <citation type="journal article" date="2024" name="Nat. Commun.">
        <title>Phylogenomics reveals the evolutionary origins of lichenization in chlorophyte algae.</title>
        <authorList>
            <person name="Puginier C."/>
            <person name="Libourel C."/>
            <person name="Otte J."/>
            <person name="Skaloud P."/>
            <person name="Haon M."/>
            <person name="Grisel S."/>
            <person name="Petersen M."/>
            <person name="Berrin J.G."/>
            <person name="Delaux P.M."/>
            <person name="Dal Grande F."/>
            <person name="Keller J."/>
        </authorList>
    </citation>
    <scope>NUCLEOTIDE SEQUENCE [LARGE SCALE GENOMIC DNA]</scope>
    <source>
        <strain evidence="5 6">SAG 2523</strain>
    </source>
</reference>
<protein>
    <submittedName>
        <fullName evidence="5">Uncharacterized protein</fullName>
    </submittedName>
</protein>
<keyword evidence="6" id="KW-1185">Reference proteome</keyword>
<dbReference type="InterPro" id="IPR050382">
    <property type="entry name" value="MFS_Na/Anion_cotransporter"/>
</dbReference>
<sequence length="164" mass="16786">MFLASNGGGWLGDYFIHSCGFRVASARKTVNTIGFVGAAGALVLMPAAQGPKQGIAATTCTLTMAGLARGGFSVNHMDIAPRHAGVVMGVSNTAGTLAGVVGVAVTGVLLQHAGSGSSLAGCCRNKLEHQSKFTVEMARSNFGLLTLVSGEWLPARLKQSPQRT</sequence>
<dbReference type="Gene3D" id="1.20.1250.20">
    <property type="entry name" value="MFS general substrate transporter like domains"/>
    <property type="match status" value="1"/>
</dbReference>
<comment type="caution">
    <text evidence="5">The sequence shown here is derived from an EMBL/GenBank/DDBJ whole genome shotgun (WGS) entry which is preliminary data.</text>
</comment>
<dbReference type="EMBL" id="JALJOV010001269">
    <property type="protein sequence ID" value="KAK9850810.1"/>
    <property type="molecule type" value="Genomic_DNA"/>
</dbReference>
<evidence type="ECO:0000256" key="3">
    <source>
        <dbReference type="ARBA" id="ARBA00022989"/>
    </source>
</evidence>
<keyword evidence="4" id="KW-0472">Membrane</keyword>
<proteinExistence type="predicted"/>
<keyword evidence="3" id="KW-1133">Transmembrane helix</keyword>
<accession>A0AAW1SQP9</accession>
<dbReference type="PANTHER" id="PTHR11662:SF282">
    <property type="entry name" value="ANION TRANSPORTER 5-RELATED"/>
    <property type="match status" value="1"/>
</dbReference>
<dbReference type="GO" id="GO:0016020">
    <property type="term" value="C:membrane"/>
    <property type="evidence" value="ECO:0007669"/>
    <property type="project" value="UniProtKB-SubCell"/>
</dbReference>
<evidence type="ECO:0000313" key="5">
    <source>
        <dbReference type="EMBL" id="KAK9850810.1"/>
    </source>
</evidence>
<dbReference type="AlphaFoldDB" id="A0AAW1SQP9"/>
<dbReference type="Proteomes" id="UP001485043">
    <property type="component" value="Unassembled WGS sequence"/>
</dbReference>
<evidence type="ECO:0000256" key="1">
    <source>
        <dbReference type="ARBA" id="ARBA00004141"/>
    </source>
</evidence>
<dbReference type="InterPro" id="IPR036259">
    <property type="entry name" value="MFS_trans_sf"/>
</dbReference>
<dbReference type="PANTHER" id="PTHR11662">
    <property type="entry name" value="SOLUTE CARRIER FAMILY 17"/>
    <property type="match status" value="1"/>
</dbReference>
<evidence type="ECO:0000256" key="2">
    <source>
        <dbReference type="ARBA" id="ARBA00022692"/>
    </source>
</evidence>
<dbReference type="SUPFAM" id="SSF103473">
    <property type="entry name" value="MFS general substrate transporter"/>
    <property type="match status" value="1"/>
</dbReference>
<gene>
    <name evidence="5" type="ORF">WJX84_007770</name>
</gene>
<evidence type="ECO:0000313" key="6">
    <source>
        <dbReference type="Proteomes" id="UP001485043"/>
    </source>
</evidence>
<keyword evidence="2" id="KW-0812">Transmembrane</keyword>
<comment type="subcellular location">
    <subcellularLocation>
        <location evidence="1">Membrane</location>
        <topology evidence="1">Multi-pass membrane protein</topology>
    </subcellularLocation>
</comment>
<name>A0AAW1SQP9_9CHLO</name>
<evidence type="ECO:0000256" key="4">
    <source>
        <dbReference type="ARBA" id="ARBA00023136"/>
    </source>
</evidence>
<organism evidence="5 6">
    <name type="scientific">Apatococcus fuscideae</name>
    <dbReference type="NCBI Taxonomy" id="2026836"/>
    <lineage>
        <taxon>Eukaryota</taxon>
        <taxon>Viridiplantae</taxon>
        <taxon>Chlorophyta</taxon>
        <taxon>core chlorophytes</taxon>
        <taxon>Trebouxiophyceae</taxon>
        <taxon>Chlorellales</taxon>
        <taxon>Chlorellaceae</taxon>
        <taxon>Apatococcus</taxon>
    </lineage>
</organism>